<evidence type="ECO:0000313" key="2">
    <source>
        <dbReference type="Proteomes" id="UP000307164"/>
    </source>
</evidence>
<organism evidence="1 2">
    <name type="scientific">Pseudoalteromonas aurantia</name>
    <dbReference type="NCBI Taxonomy" id="43654"/>
    <lineage>
        <taxon>Bacteria</taxon>
        <taxon>Pseudomonadati</taxon>
        <taxon>Pseudomonadota</taxon>
        <taxon>Gammaproteobacteria</taxon>
        <taxon>Alteromonadales</taxon>
        <taxon>Pseudoalteromonadaceae</taxon>
        <taxon>Pseudoalteromonas</taxon>
    </lineage>
</organism>
<sequence>KFNVPLQFYDAIYAGQVEDLRLNANKLDVNQLREESMRKAVAGEMRGKGKVPFTFVMPLKQSTTGLVNQGWVCFIGPDSPINFYTHPVTKSIPRTAGVPNTSGLSIVGSFKVGGTVYTFDEVRLHTTGHQYIYFKLTAGTLVSTSKKTKVIFSLQDSYKSTSEFESLPWVDIIGDPERIAATFPDGVVGQWVPQVPVDSVSQQFPLNRKNMQGDYTRTYTFDDGASWTSNTHTIQETINRTDATFPDSRYVSLLHYESPSNFTEPSNNSVVVGGVGDVWAGNDARVEFGNRLQGSVSDEMGTTVAYTSNRYAPVDGHTVWSNGSVLMPDEYPSHTCLPSLGGVDGNMGVKALSTVTEKDGLLYLQLHGAELKHQPLGAMHTINAGVAFDHTKGELAILQGFDSANFNVPVIFLNDKAMTLSKTSFNGATIRSDGTIVWQSGLVDKNLRVVTSSTVWGDDQVIPIVNGENVKTDLNGNTVKVFCHHTQIPLGIASN</sequence>
<comment type="caution">
    <text evidence="1">The sequence shown here is derived from an EMBL/GenBank/DDBJ whole genome shotgun (WGS) entry which is preliminary data.</text>
</comment>
<reference evidence="1 2" key="1">
    <citation type="submission" date="2018-01" db="EMBL/GenBank/DDBJ databases">
        <authorList>
            <person name="Paulsen S."/>
            <person name="Gram L.K."/>
        </authorList>
    </citation>
    <scope>NUCLEOTIDE SEQUENCE [LARGE SCALE GENOMIC DNA]</scope>
    <source>
        <strain evidence="1 2">S3895</strain>
    </source>
</reference>
<gene>
    <name evidence="1" type="ORF">CWC20_19100</name>
</gene>
<name>A0ABY2VT19_9GAMM</name>
<keyword evidence="2" id="KW-1185">Reference proteome</keyword>
<proteinExistence type="predicted"/>
<feature type="non-terminal residue" evidence="1">
    <location>
        <position position="1"/>
    </location>
</feature>
<protein>
    <submittedName>
        <fullName evidence="1">Uncharacterized protein</fullName>
    </submittedName>
</protein>
<dbReference type="RefSeq" id="WP_171045515.1">
    <property type="nucleotide sequence ID" value="NZ_PNBW01000121.1"/>
</dbReference>
<accession>A0ABY2VT19</accession>
<reference evidence="2" key="2">
    <citation type="submission" date="2019-06" db="EMBL/GenBank/DDBJ databases">
        <title>Co-occurence of chitin degradation, pigmentation and bioactivity in marine Pseudoalteromonas.</title>
        <authorList>
            <person name="Sonnenschein E.C."/>
            <person name="Bech P.K."/>
        </authorList>
    </citation>
    <scope>NUCLEOTIDE SEQUENCE [LARGE SCALE GENOMIC DNA]</scope>
    <source>
        <strain evidence="2">S3895</strain>
    </source>
</reference>
<dbReference type="EMBL" id="PNBW01000121">
    <property type="protein sequence ID" value="TMO70886.1"/>
    <property type="molecule type" value="Genomic_DNA"/>
</dbReference>
<evidence type="ECO:0000313" key="1">
    <source>
        <dbReference type="EMBL" id="TMO70886.1"/>
    </source>
</evidence>
<dbReference type="Proteomes" id="UP000307164">
    <property type="component" value="Unassembled WGS sequence"/>
</dbReference>